<accession>A0A3P7DLM2</accession>
<proteinExistence type="predicted"/>
<dbReference type="EMBL" id="UYWW01001297">
    <property type="protein sequence ID" value="VDM10273.1"/>
    <property type="molecule type" value="Genomic_DNA"/>
</dbReference>
<keyword evidence="2" id="KW-1185">Reference proteome</keyword>
<reference evidence="1 2" key="1">
    <citation type="submission" date="2018-11" db="EMBL/GenBank/DDBJ databases">
        <authorList>
            <consortium name="Pathogen Informatics"/>
        </authorList>
    </citation>
    <scope>NUCLEOTIDE SEQUENCE [LARGE SCALE GENOMIC DNA]</scope>
</reference>
<organism evidence="1 2">
    <name type="scientific">Wuchereria bancrofti</name>
    <dbReference type="NCBI Taxonomy" id="6293"/>
    <lineage>
        <taxon>Eukaryota</taxon>
        <taxon>Metazoa</taxon>
        <taxon>Ecdysozoa</taxon>
        <taxon>Nematoda</taxon>
        <taxon>Chromadorea</taxon>
        <taxon>Rhabditida</taxon>
        <taxon>Spirurina</taxon>
        <taxon>Spiruromorpha</taxon>
        <taxon>Filarioidea</taxon>
        <taxon>Onchocercidae</taxon>
        <taxon>Wuchereria</taxon>
    </lineage>
</organism>
<evidence type="ECO:0000313" key="2">
    <source>
        <dbReference type="Proteomes" id="UP000270924"/>
    </source>
</evidence>
<dbReference type="Proteomes" id="UP000270924">
    <property type="component" value="Unassembled WGS sequence"/>
</dbReference>
<dbReference type="OrthoDB" id="5778923at2759"/>
<sequence length="142" mass="16258">MIQTFQVQTCHNDHRQMKFQIISYSFIIANLFHFIQCLQCYESVGKTVSRKVCLPKQEKHEMCFATKFGAEGICIRGCSYEIIHYGSYEFSLNCSDAGCMHGLGCCCKGDLCNDQCLNEATTIRYCTFLSLLFGLMIFEFLC</sequence>
<gene>
    <name evidence="1" type="ORF">WBA_LOCUS3659</name>
</gene>
<name>A0A3P7DLM2_WUCBA</name>
<dbReference type="InParanoid" id="A0A3P7DLM2"/>
<protein>
    <submittedName>
        <fullName evidence="1">Uncharacterized protein</fullName>
    </submittedName>
</protein>
<dbReference type="AlphaFoldDB" id="A0A3P7DLM2"/>
<evidence type="ECO:0000313" key="1">
    <source>
        <dbReference type="EMBL" id="VDM10273.1"/>
    </source>
</evidence>